<evidence type="ECO:0000256" key="1">
    <source>
        <dbReference type="ARBA" id="ARBA00004123"/>
    </source>
</evidence>
<dbReference type="EMBL" id="BGPR01001226">
    <property type="protein sequence ID" value="GBM48748.1"/>
    <property type="molecule type" value="Genomic_DNA"/>
</dbReference>
<dbReference type="Gene3D" id="1.10.10.60">
    <property type="entry name" value="Homeodomain-like"/>
    <property type="match status" value="1"/>
</dbReference>
<reference evidence="2 3" key="1">
    <citation type="journal article" date="2019" name="Sci. Rep.">
        <title>Orb-weaving spider Araneus ventricosus genome elucidates the spidroin gene catalogue.</title>
        <authorList>
            <person name="Kono N."/>
            <person name="Nakamura H."/>
            <person name="Ohtoshi R."/>
            <person name="Moran D.A.P."/>
            <person name="Shinohara A."/>
            <person name="Yoshida Y."/>
            <person name="Fujiwara M."/>
            <person name="Mori M."/>
            <person name="Tomita M."/>
            <person name="Arakawa K."/>
        </authorList>
    </citation>
    <scope>NUCLEOTIDE SEQUENCE [LARGE SCALE GENOMIC DNA]</scope>
</reference>
<organism evidence="2 3">
    <name type="scientific">Araneus ventricosus</name>
    <name type="common">Orbweaver spider</name>
    <name type="synonym">Epeira ventricosa</name>
    <dbReference type="NCBI Taxonomy" id="182803"/>
    <lineage>
        <taxon>Eukaryota</taxon>
        <taxon>Metazoa</taxon>
        <taxon>Ecdysozoa</taxon>
        <taxon>Arthropoda</taxon>
        <taxon>Chelicerata</taxon>
        <taxon>Arachnida</taxon>
        <taxon>Araneae</taxon>
        <taxon>Araneomorphae</taxon>
        <taxon>Entelegynae</taxon>
        <taxon>Araneoidea</taxon>
        <taxon>Araneidae</taxon>
        <taxon>Araneus</taxon>
    </lineage>
</organism>
<evidence type="ECO:0008006" key="4">
    <source>
        <dbReference type="Google" id="ProtNLM"/>
    </source>
</evidence>
<dbReference type="InterPro" id="IPR009057">
    <property type="entry name" value="Homeodomain-like_sf"/>
</dbReference>
<comment type="subcellular location">
    <subcellularLocation>
        <location evidence="1">Nucleus</location>
    </subcellularLocation>
</comment>
<keyword evidence="3" id="KW-1185">Reference proteome</keyword>
<dbReference type="GO" id="GO:0005634">
    <property type="term" value="C:nucleus"/>
    <property type="evidence" value="ECO:0007669"/>
    <property type="project" value="UniProtKB-SubCell"/>
</dbReference>
<comment type="caution">
    <text evidence="2">The sequence shown here is derived from an EMBL/GenBank/DDBJ whole genome shotgun (WGS) entry which is preliminary data.</text>
</comment>
<proteinExistence type="predicted"/>
<evidence type="ECO:0000313" key="3">
    <source>
        <dbReference type="Proteomes" id="UP000499080"/>
    </source>
</evidence>
<sequence>MGTRRQLSFQDEMNIIKEIDDGMKQVYVVDKYGLSQFMIATFLKKRKQIEEAVNTNEINPQRKRLKVATNENSDAALDLIHINTENKEKEPFKAVNVK</sequence>
<dbReference type="AlphaFoldDB" id="A0A4Y2G810"/>
<protein>
    <recommendedName>
        <fullName evidence="4">HTH psq-type domain-containing protein</fullName>
    </recommendedName>
</protein>
<name>A0A4Y2G810_ARAVE</name>
<dbReference type="Proteomes" id="UP000499080">
    <property type="component" value="Unassembled WGS sequence"/>
</dbReference>
<dbReference type="OrthoDB" id="125347at2759"/>
<accession>A0A4Y2G810</accession>
<gene>
    <name evidence="2" type="ORF">AVEN_193442_1</name>
</gene>
<evidence type="ECO:0000313" key="2">
    <source>
        <dbReference type="EMBL" id="GBM48748.1"/>
    </source>
</evidence>
<dbReference type="SUPFAM" id="SSF46689">
    <property type="entry name" value="Homeodomain-like"/>
    <property type="match status" value="1"/>
</dbReference>